<accession>A0ABM7WXQ8</accession>
<proteinExistence type="predicted"/>
<organism evidence="2 3">
    <name type="scientific">Anaeromyxobacter oryzae</name>
    <dbReference type="NCBI Taxonomy" id="2918170"/>
    <lineage>
        <taxon>Bacteria</taxon>
        <taxon>Pseudomonadati</taxon>
        <taxon>Myxococcota</taxon>
        <taxon>Myxococcia</taxon>
        <taxon>Myxococcales</taxon>
        <taxon>Cystobacterineae</taxon>
        <taxon>Anaeromyxobacteraceae</taxon>
        <taxon>Anaeromyxobacter</taxon>
    </lineage>
</organism>
<reference evidence="3" key="1">
    <citation type="journal article" date="2022" name="Int. J. Syst. Evol. Microbiol.">
        <title>Anaeromyxobacter oryzae sp. nov., Anaeromyxobacter diazotrophicus sp. nov. and Anaeromyxobacter paludicola sp. nov., isolated from paddy soils.</title>
        <authorList>
            <person name="Itoh H."/>
            <person name="Xu Z."/>
            <person name="Mise K."/>
            <person name="Masuda Y."/>
            <person name="Ushijima N."/>
            <person name="Hayakawa C."/>
            <person name="Shiratori Y."/>
            <person name="Senoo K."/>
        </authorList>
    </citation>
    <scope>NUCLEOTIDE SEQUENCE [LARGE SCALE GENOMIC DNA]</scope>
    <source>
        <strain evidence="3">Red232</strain>
    </source>
</reference>
<name>A0ABM7WXQ8_9BACT</name>
<sequence>MAMPQVRNRLRQTGDMSRSTVAFTTALSNDSEVSRTPSTATMKRVPATPAAVRW</sequence>
<feature type="compositionally biased region" description="Polar residues" evidence="1">
    <location>
        <begin position="32"/>
        <end position="41"/>
    </location>
</feature>
<feature type="region of interest" description="Disordered" evidence="1">
    <location>
        <begin position="32"/>
        <end position="54"/>
    </location>
</feature>
<evidence type="ECO:0000313" key="2">
    <source>
        <dbReference type="EMBL" id="BDG04179.1"/>
    </source>
</evidence>
<evidence type="ECO:0000313" key="3">
    <source>
        <dbReference type="Proteomes" id="UP001162891"/>
    </source>
</evidence>
<dbReference type="Proteomes" id="UP001162891">
    <property type="component" value="Chromosome"/>
</dbReference>
<gene>
    <name evidence="2" type="ORF">AMOR_31750</name>
</gene>
<protein>
    <submittedName>
        <fullName evidence="2">Uncharacterized protein</fullName>
    </submittedName>
</protein>
<dbReference type="EMBL" id="AP025591">
    <property type="protein sequence ID" value="BDG04179.1"/>
    <property type="molecule type" value="Genomic_DNA"/>
</dbReference>
<evidence type="ECO:0000256" key="1">
    <source>
        <dbReference type="SAM" id="MobiDB-lite"/>
    </source>
</evidence>
<keyword evidence="3" id="KW-1185">Reference proteome</keyword>